<feature type="domain" description="M23ase beta-sheet core" evidence="7">
    <location>
        <begin position="343"/>
        <end position="440"/>
    </location>
</feature>
<organism evidence="8 9">
    <name type="scientific">Kiloniella spongiae</name>
    <dbReference type="NCBI Taxonomy" id="1489064"/>
    <lineage>
        <taxon>Bacteria</taxon>
        <taxon>Pseudomonadati</taxon>
        <taxon>Pseudomonadota</taxon>
        <taxon>Alphaproteobacteria</taxon>
        <taxon>Rhodospirillales</taxon>
        <taxon>Kiloniellaceae</taxon>
        <taxon>Kiloniella</taxon>
    </lineage>
</organism>
<accession>A0A0H2MFF4</accession>
<proteinExistence type="predicted"/>
<sequence length="485" mass="52977">MVNAALGGSLSILALGGIYFWLSSSTPIEEQVTNQSKAASVEMGKDGSIIANANTQEITVASPEVVATLKTDLLTSEYIAVGAVPTETAADILEPSDIEKMVTVSHGDTLMSLLVAAGATRSEAHGAITALTDVYSPRKIRPGLDIALTFAHPSDPTVKKPVVEEKERDVGPLRAMQFQPSVERIVKVSTTEGEDSTYIAEEIQRPLTMKMARSANEITSSLYLAATNVDVPNDIMIKMIRAYSFDVDFQREIQKGDSFEVVYEAYYDEDGNLARTGDMLYGKLNLSGDDLQLYRFTPSSGFTDYFNEKGQSAKKALMRTPVDGARLSSRFGKRKHPVLGYTKMHKGVDFAAPRGTPIYAAGDGVILRANRFSSFGNYVKIRHHSGYETAYAHMKGFAKGIRKSKRVRQGQVIGYVGTTGRSTGPHLHYEVLFNGRQVNPLGVKLPAGEKLKKADLKKFKGEKAKINKMIKDLKHPAAIAKLETN</sequence>
<dbReference type="PANTHER" id="PTHR21666:SF288">
    <property type="entry name" value="CELL DIVISION PROTEIN YTFB"/>
    <property type="match status" value="1"/>
</dbReference>
<dbReference type="STRING" id="1489064.WH96_17660"/>
<evidence type="ECO:0000256" key="5">
    <source>
        <dbReference type="ARBA" id="ARBA00022833"/>
    </source>
</evidence>
<dbReference type="Proteomes" id="UP000035444">
    <property type="component" value="Unassembled WGS sequence"/>
</dbReference>
<name>A0A0H2MFF4_9PROT</name>
<dbReference type="GO" id="GO:0004222">
    <property type="term" value="F:metalloendopeptidase activity"/>
    <property type="evidence" value="ECO:0007669"/>
    <property type="project" value="TreeGrafter"/>
</dbReference>
<dbReference type="OrthoDB" id="9805070at2"/>
<evidence type="ECO:0000259" key="7">
    <source>
        <dbReference type="Pfam" id="PF01551"/>
    </source>
</evidence>
<dbReference type="AlphaFoldDB" id="A0A0H2MFF4"/>
<dbReference type="PANTHER" id="PTHR21666">
    <property type="entry name" value="PEPTIDASE-RELATED"/>
    <property type="match status" value="1"/>
</dbReference>
<protein>
    <submittedName>
        <fullName evidence="8">Peptidase M23</fullName>
    </submittedName>
</protein>
<dbReference type="EMBL" id="LAQL01000015">
    <property type="protein sequence ID" value="KLN59477.1"/>
    <property type="molecule type" value="Genomic_DNA"/>
</dbReference>
<keyword evidence="3" id="KW-0479">Metal-binding</keyword>
<dbReference type="Gene3D" id="2.70.70.10">
    <property type="entry name" value="Glucose Permease (Domain IIA)"/>
    <property type="match status" value="1"/>
</dbReference>
<comment type="caution">
    <text evidence="8">The sequence shown here is derived from an EMBL/GenBank/DDBJ whole genome shotgun (WGS) entry which is preliminary data.</text>
</comment>
<keyword evidence="2" id="KW-0645">Protease</keyword>
<dbReference type="GO" id="GO:0006508">
    <property type="term" value="P:proteolysis"/>
    <property type="evidence" value="ECO:0007669"/>
    <property type="project" value="UniProtKB-KW"/>
</dbReference>
<reference evidence="8 9" key="1">
    <citation type="submission" date="2015-03" db="EMBL/GenBank/DDBJ databases">
        <title>Genome Sequence of Kiloniella spongiae MEBiC09566, isolated from a marine sponge.</title>
        <authorList>
            <person name="Shao Z."/>
            <person name="Wang L."/>
            <person name="Li X."/>
        </authorList>
    </citation>
    <scope>NUCLEOTIDE SEQUENCE [LARGE SCALE GENOMIC DNA]</scope>
    <source>
        <strain evidence="8 9">MEBiC09566</strain>
    </source>
</reference>
<keyword evidence="5" id="KW-0862">Zinc</keyword>
<keyword evidence="9" id="KW-1185">Reference proteome</keyword>
<comment type="cofactor">
    <cofactor evidence="1">
        <name>Zn(2+)</name>
        <dbReference type="ChEBI" id="CHEBI:29105"/>
    </cofactor>
</comment>
<dbReference type="InterPro" id="IPR016047">
    <property type="entry name" value="M23ase_b-sheet_dom"/>
</dbReference>
<evidence type="ECO:0000256" key="3">
    <source>
        <dbReference type="ARBA" id="ARBA00022723"/>
    </source>
</evidence>
<dbReference type="Pfam" id="PF01551">
    <property type="entry name" value="Peptidase_M23"/>
    <property type="match status" value="1"/>
</dbReference>
<dbReference type="SUPFAM" id="SSF51261">
    <property type="entry name" value="Duplicated hybrid motif"/>
    <property type="match status" value="1"/>
</dbReference>
<dbReference type="PATRIC" id="fig|1489064.4.peg.529"/>
<evidence type="ECO:0000313" key="9">
    <source>
        <dbReference type="Proteomes" id="UP000035444"/>
    </source>
</evidence>
<evidence type="ECO:0000256" key="4">
    <source>
        <dbReference type="ARBA" id="ARBA00022801"/>
    </source>
</evidence>
<dbReference type="InterPro" id="IPR011055">
    <property type="entry name" value="Dup_hybrid_motif"/>
</dbReference>
<dbReference type="Gene3D" id="3.10.450.350">
    <property type="match status" value="1"/>
</dbReference>
<dbReference type="GO" id="GO:0046872">
    <property type="term" value="F:metal ion binding"/>
    <property type="evidence" value="ECO:0007669"/>
    <property type="project" value="UniProtKB-KW"/>
</dbReference>
<gene>
    <name evidence="8" type="ORF">WH96_17660</name>
</gene>
<dbReference type="CDD" id="cd12797">
    <property type="entry name" value="M23_peptidase"/>
    <property type="match status" value="1"/>
</dbReference>
<keyword evidence="4" id="KW-0378">Hydrolase</keyword>
<evidence type="ECO:0000313" key="8">
    <source>
        <dbReference type="EMBL" id="KLN59477.1"/>
    </source>
</evidence>
<evidence type="ECO:0000256" key="1">
    <source>
        <dbReference type="ARBA" id="ARBA00001947"/>
    </source>
</evidence>
<evidence type="ECO:0000256" key="6">
    <source>
        <dbReference type="ARBA" id="ARBA00023049"/>
    </source>
</evidence>
<keyword evidence="6" id="KW-0482">Metalloprotease</keyword>
<evidence type="ECO:0000256" key="2">
    <source>
        <dbReference type="ARBA" id="ARBA00022670"/>
    </source>
</evidence>
<dbReference type="InterPro" id="IPR050570">
    <property type="entry name" value="Cell_wall_metabolism_enzyme"/>
</dbReference>